<protein>
    <submittedName>
        <fullName evidence="5">Bifunctional aldolase/short-chain dehydrogenase</fullName>
    </submittedName>
</protein>
<evidence type="ECO:0000313" key="5">
    <source>
        <dbReference type="EMBL" id="MEB3370391.1"/>
    </source>
</evidence>
<dbReference type="InterPro" id="IPR002347">
    <property type="entry name" value="SDR_fam"/>
</dbReference>
<dbReference type="Gene3D" id="3.40.225.10">
    <property type="entry name" value="Class II aldolase/adducin N-terminal domain"/>
    <property type="match status" value="1"/>
</dbReference>
<dbReference type="InterPro" id="IPR013454">
    <property type="entry name" value="Bifunc_RhaD/ADH"/>
</dbReference>
<dbReference type="Pfam" id="PF13561">
    <property type="entry name" value="adh_short_C2"/>
    <property type="match status" value="1"/>
</dbReference>
<reference evidence="5 6" key="1">
    <citation type="submission" date="2023-10" db="EMBL/GenBank/DDBJ databases">
        <title>Saccharopolyspora sp. nov., isolated from mangrove soil.</title>
        <authorList>
            <person name="Lu Y."/>
            <person name="Liu W."/>
        </authorList>
    </citation>
    <scope>NUCLEOTIDE SEQUENCE [LARGE SCALE GENOMIC DNA]</scope>
    <source>
        <strain evidence="5 6">S2-29</strain>
    </source>
</reference>
<dbReference type="InterPro" id="IPR036291">
    <property type="entry name" value="NAD(P)-bd_dom_sf"/>
</dbReference>
<evidence type="ECO:0000256" key="3">
    <source>
        <dbReference type="SAM" id="MobiDB-lite"/>
    </source>
</evidence>
<dbReference type="NCBIfam" id="TIGR02632">
    <property type="entry name" value="RhaD_aldol-ADH"/>
    <property type="match status" value="1"/>
</dbReference>
<feature type="region of interest" description="Disordered" evidence="3">
    <location>
        <begin position="20"/>
        <end position="41"/>
    </location>
</feature>
<dbReference type="SUPFAM" id="SSF53639">
    <property type="entry name" value="AraD/HMP-PK domain-like"/>
    <property type="match status" value="1"/>
</dbReference>
<evidence type="ECO:0000256" key="1">
    <source>
        <dbReference type="ARBA" id="ARBA00006484"/>
    </source>
</evidence>
<keyword evidence="2" id="KW-0560">Oxidoreductase</keyword>
<dbReference type="NCBIfam" id="NF006188">
    <property type="entry name" value="PRK08324.1-1"/>
    <property type="match status" value="1"/>
</dbReference>
<dbReference type="EMBL" id="JAWLNX010000018">
    <property type="protein sequence ID" value="MEB3370391.1"/>
    <property type="molecule type" value="Genomic_DNA"/>
</dbReference>
<dbReference type="Pfam" id="PF00596">
    <property type="entry name" value="Aldolase_II"/>
    <property type="match status" value="1"/>
</dbReference>
<dbReference type="InterPro" id="IPR001303">
    <property type="entry name" value="Aldolase_II/adducin_N"/>
</dbReference>
<dbReference type="Proteomes" id="UP001327093">
    <property type="component" value="Unassembled WGS sequence"/>
</dbReference>
<sequence length="680" mass="72381">MSSTHPEVAALLARSHELGADPRNTNYAGGNASAKATETDPVTGGDVPLMWVKGSGGDLGTLTEAGLAVLRLDRLRALVDVYPGVDREDEMVGAFDYCLHGKGGAAPSIDTAMHGLVEATHIDHLHPDAGIALATAAEGEALTEECFGDQVAWVPWRRPGFQLGLDIAAIKAANPQAIGVVLGGHGITAWGATSDECQRNSLHIIRTAEKFIAERGKPEPFGPVIEGFEPLPEEQRRRRAAELAPVIRGLASTDRPQVGHFDDAPEVLEFLARENHPRLAALGTSCPDHFLRTKVRPLVLDLKPNSDLDEVVARLQGLHESYREDYRAYYERFAEPDSPAMRGADPAIVLVPGIGMFSFGKDKQTARVAAEFYRNAINVMRGAEAISTYQPIDESEKFRIEYWALEEAKLARMPKPKPLATRVALVTGAGSGIGKATAQRLSADGACVVLADLDLDNAQAVADELGGPDKAVAVRVDVTDEDQVADAFRAGALAFGGVDLLVNNAGLSISKPLLETTVADWDLQHDVMARGSFLASREAARLMIAQGMGGDIVYIASKNSVFAGPNNVAYGATKADQAHQVRLLAAELGEHGIRVNGVNPDGVVRGSGIFAGGWGAQRAKVYGVEEDKLGEFYAQRTILKREVLPEHVAAAVFALVGGDLTHTTGLHVPVDAGVAAAFLR</sequence>
<evidence type="ECO:0000313" key="6">
    <source>
        <dbReference type="Proteomes" id="UP001327093"/>
    </source>
</evidence>
<comment type="caution">
    <text evidence="5">The sequence shown here is derived from an EMBL/GenBank/DDBJ whole genome shotgun (WGS) entry which is preliminary data.</text>
</comment>
<organism evidence="5 6">
    <name type="scientific">Saccharopolyspora mangrovi</name>
    <dbReference type="NCBI Taxonomy" id="3082379"/>
    <lineage>
        <taxon>Bacteria</taxon>
        <taxon>Bacillati</taxon>
        <taxon>Actinomycetota</taxon>
        <taxon>Actinomycetes</taxon>
        <taxon>Pseudonocardiales</taxon>
        <taxon>Pseudonocardiaceae</taxon>
        <taxon>Saccharopolyspora</taxon>
    </lineage>
</organism>
<dbReference type="PRINTS" id="PR00080">
    <property type="entry name" value="SDRFAMILY"/>
</dbReference>
<proteinExistence type="inferred from homology"/>
<dbReference type="CDD" id="cd08943">
    <property type="entry name" value="R1PA_ADH_SDR_c"/>
    <property type="match status" value="1"/>
</dbReference>
<evidence type="ECO:0000259" key="4">
    <source>
        <dbReference type="SMART" id="SM01007"/>
    </source>
</evidence>
<dbReference type="RefSeq" id="WP_324267866.1">
    <property type="nucleotide sequence ID" value="NZ_JAWLNX010000018.1"/>
</dbReference>
<dbReference type="PANTHER" id="PTHR43669:SF8">
    <property type="entry name" value="SHORT-CHAIN TYPE DEHYDROGENASE_REDUCTASE-RELATED"/>
    <property type="match status" value="1"/>
</dbReference>
<dbReference type="PRINTS" id="PR00081">
    <property type="entry name" value="GDHRDH"/>
</dbReference>
<evidence type="ECO:0000256" key="2">
    <source>
        <dbReference type="ARBA" id="ARBA00023002"/>
    </source>
</evidence>
<keyword evidence="6" id="KW-1185">Reference proteome</keyword>
<dbReference type="Gene3D" id="3.40.50.720">
    <property type="entry name" value="NAD(P)-binding Rossmann-like Domain"/>
    <property type="match status" value="1"/>
</dbReference>
<dbReference type="InterPro" id="IPR036409">
    <property type="entry name" value="Aldolase_II/adducin_N_sf"/>
</dbReference>
<dbReference type="PANTHER" id="PTHR43669">
    <property type="entry name" value="5-KETO-D-GLUCONATE 5-REDUCTASE"/>
    <property type="match status" value="1"/>
</dbReference>
<accession>A0ABU6AFR2</accession>
<dbReference type="SMART" id="SM01007">
    <property type="entry name" value="Aldolase_II"/>
    <property type="match status" value="1"/>
</dbReference>
<name>A0ABU6AFR2_9PSEU</name>
<gene>
    <name evidence="5" type="ORF">R4I43_23575</name>
</gene>
<feature type="domain" description="Class II aldolase/adducin N-terminal" evidence="4">
    <location>
        <begin position="10"/>
        <end position="212"/>
    </location>
</feature>
<comment type="similarity">
    <text evidence="1">Belongs to the short-chain dehydrogenases/reductases (SDR) family.</text>
</comment>
<dbReference type="SUPFAM" id="SSF51735">
    <property type="entry name" value="NAD(P)-binding Rossmann-fold domains"/>
    <property type="match status" value="1"/>
</dbReference>
<dbReference type="NCBIfam" id="NF006189">
    <property type="entry name" value="PRK08324.1-3"/>
    <property type="match status" value="1"/>
</dbReference>